<evidence type="ECO:0000256" key="1">
    <source>
        <dbReference type="ARBA" id="ARBA00005995"/>
    </source>
</evidence>
<dbReference type="PANTHER" id="PTHR43563:SF1">
    <property type="entry name" value="AMINE OXIDASE [FLAVIN-CONTAINING] B"/>
    <property type="match status" value="1"/>
</dbReference>
<evidence type="ECO:0000313" key="4">
    <source>
        <dbReference type="Proteomes" id="UP000093523"/>
    </source>
</evidence>
<evidence type="ECO:0000313" key="3">
    <source>
        <dbReference type="EMBL" id="OCH23323.1"/>
    </source>
</evidence>
<protein>
    <submittedName>
        <fullName evidence="3">Monoamine oxidase</fullName>
    </submittedName>
</protein>
<dbReference type="AlphaFoldDB" id="A0A1B9P493"/>
<evidence type="ECO:0000259" key="2">
    <source>
        <dbReference type="Pfam" id="PF01593"/>
    </source>
</evidence>
<comment type="similarity">
    <text evidence="1">Belongs to the flavin monoamine oxidase family.</text>
</comment>
<dbReference type="GO" id="GO:0016491">
    <property type="term" value="F:oxidoreductase activity"/>
    <property type="evidence" value="ECO:0007669"/>
    <property type="project" value="InterPro"/>
</dbReference>
<dbReference type="Pfam" id="PF01593">
    <property type="entry name" value="Amino_oxidase"/>
    <property type="match status" value="1"/>
</dbReference>
<dbReference type="Pfam" id="PF13450">
    <property type="entry name" value="NAD_binding_8"/>
    <property type="match status" value="1"/>
</dbReference>
<dbReference type="SUPFAM" id="SSF54373">
    <property type="entry name" value="FAD-linked reductases, C-terminal domain"/>
    <property type="match status" value="1"/>
</dbReference>
<dbReference type="RefSeq" id="WP_065609889.1">
    <property type="nucleotide sequence ID" value="NZ_CAWMPN010000004.1"/>
</dbReference>
<gene>
    <name evidence="3" type="ORF">A6E04_05295</name>
</gene>
<dbReference type="InterPro" id="IPR036188">
    <property type="entry name" value="FAD/NAD-bd_sf"/>
</dbReference>
<dbReference type="InterPro" id="IPR050703">
    <property type="entry name" value="Flavin_MAO"/>
</dbReference>
<dbReference type="EMBL" id="MAJU01000004">
    <property type="protein sequence ID" value="OCH23323.1"/>
    <property type="molecule type" value="Genomic_DNA"/>
</dbReference>
<feature type="domain" description="Amine oxidase" evidence="2">
    <location>
        <begin position="89"/>
        <end position="358"/>
    </location>
</feature>
<dbReference type="PANTHER" id="PTHR43563">
    <property type="entry name" value="AMINE OXIDASE"/>
    <property type="match status" value="1"/>
</dbReference>
<dbReference type="InterPro" id="IPR002937">
    <property type="entry name" value="Amino_oxidase"/>
</dbReference>
<dbReference type="SUPFAM" id="SSF51905">
    <property type="entry name" value="FAD/NAD(P)-binding domain"/>
    <property type="match status" value="1"/>
</dbReference>
<dbReference type="Gene3D" id="3.90.660.10">
    <property type="match status" value="1"/>
</dbReference>
<dbReference type="STRING" id="688.A6E04_05295"/>
<reference evidence="3 4" key="1">
    <citation type="submission" date="2016-06" db="EMBL/GenBank/DDBJ databases">
        <authorList>
            <person name="Kjaerup R.B."/>
            <person name="Dalgaard T.S."/>
            <person name="Juul-Madsen H.R."/>
        </authorList>
    </citation>
    <scope>NUCLEOTIDE SEQUENCE [LARGE SCALE GENOMIC DNA]</scope>
    <source>
        <strain evidence="3 4">1S159</strain>
    </source>
</reference>
<dbReference type="Gene3D" id="3.50.50.60">
    <property type="entry name" value="FAD/NAD(P)-binding domain"/>
    <property type="match status" value="2"/>
</dbReference>
<dbReference type="OrthoDB" id="337830at2"/>
<name>A0A1B9P493_ALILO</name>
<organism evidence="3 4">
    <name type="scientific">Aliivibrio logei</name>
    <name type="common">Vibrio logei</name>
    <dbReference type="NCBI Taxonomy" id="688"/>
    <lineage>
        <taxon>Bacteria</taxon>
        <taxon>Pseudomonadati</taxon>
        <taxon>Pseudomonadota</taxon>
        <taxon>Gammaproteobacteria</taxon>
        <taxon>Vibrionales</taxon>
        <taxon>Vibrionaceae</taxon>
        <taxon>Aliivibrio</taxon>
    </lineage>
</organism>
<accession>A0A1B9P493</accession>
<comment type="caution">
    <text evidence="3">The sequence shown here is derived from an EMBL/GenBank/DDBJ whole genome shotgun (WGS) entry which is preliminary data.</text>
</comment>
<dbReference type="Proteomes" id="UP000093523">
    <property type="component" value="Unassembled WGS sequence"/>
</dbReference>
<proteinExistence type="inferred from homology"/>
<sequence>MKTEYLIVGAGLSGLYMAHQLEKMGKEYRVIEARERIGGRILSSPILSSSTKLSPLDSVDMGPSWFWPQMHPRVTQLIDDLMLPIFSQYSQGAYLLENQQNSTPIRYDSGFEQSPTSMRIAGGMQSVVDALLASLPSHRVQLNSTVTHVSYQENNHSSVTLMHKNQPETIETAHVIFAMPLRLLADRVVFTPSLPKETTQHFSSTATWMAAHAKFFAIYDTPFWREEGLSGSASSRIGPLVEIHDASTFGGVGALFGFVGVDAATRKKAGEAVIKQAAVEQLTRIFGEKASHPIDIKLIDWSQEIHTATLDDHQAPTAHPRYGLSSSTKALSNLHWYFAGTEAAQDNGGYLEGALEAADVVIAELNLD</sequence>